<keyword evidence="8" id="KW-0408">Iron</keyword>
<dbReference type="Gene3D" id="3.50.50.60">
    <property type="entry name" value="FAD/NAD(P)-binding domain"/>
    <property type="match status" value="2"/>
</dbReference>
<evidence type="ECO:0000256" key="2">
    <source>
        <dbReference type="ARBA" id="ARBA00006442"/>
    </source>
</evidence>
<dbReference type="SUPFAM" id="SSF50022">
    <property type="entry name" value="ISP domain"/>
    <property type="match status" value="1"/>
</dbReference>
<dbReference type="SUPFAM" id="SSF55424">
    <property type="entry name" value="FAD/NAD-linked reductases, dimerisation (C-terminal) domain"/>
    <property type="match status" value="1"/>
</dbReference>
<dbReference type="InterPro" id="IPR016156">
    <property type="entry name" value="FAD/NAD-linked_Rdtase_dimer_sf"/>
</dbReference>
<dbReference type="InterPro" id="IPR036188">
    <property type="entry name" value="FAD/NAD-bd_sf"/>
</dbReference>
<dbReference type="Pfam" id="PF14759">
    <property type="entry name" value="Reductase_C"/>
    <property type="match status" value="1"/>
</dbReference>
<sequence length="529" mass="56256">MEDTNQIVEAVVAKVGDLKNGEMREVALGDAGKVLLVKEDNQFKAIGNKCTHYGAPLKDGTLCNGRVRCPWHGACFNTSTGDIEDSPGLDSVHSFKVRVEGEDVIVAAPVGELKVWKRTPRVGSCSAADTRVFVIIGGGAAGQSAAETLRDEGFTGRIVLIGKETDLPYDRIKLSKAMTASVDSILLRPESFYQERNIELLLGKEVTELDAEKKTVAIAGGETFKYDGCLVATGGIPRRLPIPGGDLGNVYCLRVPEEAHAIASKAEGKNLVVIGSSFIGMEVAAALVAKAKSVTVVGMEKVPFERVLGAEVGAVLQKLHESKGVKFYLSSTTKEFKGEGSVSAVVLGDGTVLEADVVVVGAGVIPATGFIKGNVDLGRDQSLIVDEFLKAADGLWAAGDVARYPYHLTGEAVRVEHWGMAQTQGRAVARHFLGKQTRQFDIVPFFWTVQFGKSVRYAGHATSFDEVIIQGNPDELKFAAYYVRQGKVLAVAALGMDPLASAAADLLAHDKMPTAAELKAGSADLKALL</sequence>
<dbReference type="Gene3D" id="2.102.10.10">
    <property type="entry name" value="Rieske [2Fe-2S] iron-sulphur domain"/>
    <property type="match status" value="1"/>
</dbReference>
<dbReference type="KEGG" id="acan:ACA1_219070"/>
<comment type="similarity">
    <text evidence="2">Belongs to the FAD-dependent oxidoreductase family.</text>
</comment>
<dbReference type="PROSITE" id="PS51296">
    <property type="entry name" value="RIESKE"/>
    <property type="match status" value="1"/>
</dbReference>
<evidence type="ECO:0000313" key="12">
    <source>
        <dbReference type="Proteomes" id="UP000011083"/>
    </source>
</evidence>
<dbReference type="GO" id="GO:0051537">
    <property type="term" value="F:2 iron, 2 sulfur cluster binding"/>
    <property type="evidence" value="ECO:0007669"/>
    <property type="project" value="UniProtKB-KW"/>
</dbReference>
<dbReference type="VEuPathDB" id="AmoebaDB:ACA1_219070"/>
<dbReference type="STRING" id="1257118.L8GQP6"/>
<dbReference type="PRINTS" id="PR00368">
    <property type="entry name" value="FADPNR"/>
</dbReference>
<keyword evidence="5" id="KW-0479">Metal-binding</keyword>
<dbReference type="PANTHER" id="PTHR43557:SF2">
    <property type="entry name" value="RIESKE DOMAIN-CONTAINING PROTEIN-RELATED"/>
    <property type="match status" value="1"/>
</dbReference>
<name>L8GQP6_ACACF</name>
<evidence type="ECO:0000256" key="5">
    <source>
        <dbReference type="ARBA" id="ARBA00022723"/>
    </source>
</evidence>
<keyword evidence="6" id="KW-0274">FAD</keyword>
<keyword evidence="3" id="KW-0285">Flavoprotein</keyword>
<dbReference type="InterPro" id="IPR017941">
    <property type="entry name" value="Rieske_2Fe-2S"/>
</dbReference>
<dbReference type="RefSeq" id="XP_004337235.1">
    <property type="nucleotide sequence ID" value="XM_004337187.1"/>
</dbReference>
<comment type="cofactor">
    <cofactor evidence="1">
        <name>FAD</name>
        <dbReference type="ChEBI" id="CHEBI:57692"/>
    </cofactor>
</comment>
<evidence type="ECO:0000256" key="9">
    <source>
        <dbReference type="ARBA" id="ARBA00023014"/>
    </source>
</evidence>
<protein>
    <submittedName>
        <fullName evidence="11">Nfrl, putative</fullName>
    </submittedName>
</protein>
<evidence type="ECO:0000256" key="3">
    <source>
        <dbReference type="ARBA" id="ARBA00022630"/>
    </source>
</evidence>
<dbReference type="InterPro" id="IPR036922">
    <property type="entry name" value="Rieske_2Fe-2S_sf"/>
</dbReference>
<dbReference type="OMA" id="PRCTHYG"/>
<dbReference type="GO" id="GO:0046872">
    <property type="term" value="F:metal ion binding"/>
    <property type="evidence" value="ECO:0007669"/>
    <property type="project" value="UniProtKB-KW"/>
</dbReference>
<evidence type="ECO:0000256" key="8">
    <source>
        <dbReference type="ARBA" id="ARBA00023004"/>
    </source>
</evidence>
<dbReference type="GeneID" id="14915736"/>
<reference evidence="11 12" key="1">
    <citation type="journal article" date="2013" name="Genome Biol.">
        <title>Genome of Acanthamoeba castellanii highlights extensive lateral gene transfer and early evolution of tyrosine kinase signaling.</title>
        <authorList>
            <person name="Clarke M."/>
            <person name="Lohan A.J."/>
            <person name="Liu B."/>
            <person name="Lagkouvardos I."/>
            <person name="Roy S."/>
            <person name="Zafar N."/>
            <person name="Bertelli C."/>
            <person name="Schilde C."/>
            <person name="Kianianmomeni A."/>
            <person name="Burglin T.R."/>
            <person name="Frech C."/>
            <person name="Turcotte B."/>
            <person name="Kopec K.O."/>
            <person name="Synnott J.M."/>
            <person name="Choo C."/>
            <person name="Paponov I."/>
            <person name="Finkler A."/>
            <person name="Soon Heng Tan C."/>
            <person name="Hutchins A.P."/>
            <person name="Weinmeier T."/>
            <person name="Rattei T."/>
            <person name="Chu J.S."/>
            <person name="Gimenez G."/>
            <person name="Irimia M."/>
            <person name="Rigden D.J."/>
            <person name="Fitzpatrick D.A."/>
            <person name="Lorenzo-Morales J."/>
            <person name="Bateman A."/>
            <person name="Chiu C.H."/>
            <person name="Tang P."/>
            <person name="Hegemann P."/>
            <person name="Fromm H."/>
            <person name="Raoult D."/>
            <person name="Greub G."/>
            <person name="Miranda-Saavedra D."/>
            <person name="Chen N."/>
            <person name="Nash P."/>
            <person name="Ginger M.L."/>
            <person name="Horn M."/>
            <person name="Schaap P."/>
            <person name="Caler L."/>
            <person name="Loftus B."/>
        </authorList>
    </citation>
    <scope>NUCLEOTIDE SEQUENCE [LARGE SCALE GENOMIC DNA]</scope>
    <source>
        <strain evidence="11 12">Neff</strain>
    </source>
</reference>
<dbReference type="PANTHER" id="PTHR43557">
    <property type="entry name" value="APOPTOSIS-INDUCING FACTOR 1"/>
    <property type="match status" value="1"/>
</dbReference>
<dbReference type="InterPro" id="IPR050446">
    <property type="entry name" value="FAD-oxidoreductase/Apoptosis"/>
</dbReference>
<evidence type="ECO:0000256" key="6">
    <source>
        <dbReference type="ARBA" id="ARBA00022827"/>
    </source>
</evidence>
<dbReference type="InterPro" id="IPR023753">
    <property type="entry name" value="FAD/NAD-binding_dom"/>
</dbReference>
<accession>L8GQP6</accession>
<dbReference type="GO" id="GO:0005737">
    <property type="term" value="C:cytoplasm"/>
    <property type="evidence" value="ECO:0007669"/>
    <property type="project" value="TreeGrafter"/>
</dbReference>
<evidence type="ECO:0000256" key="1">
    <source>
        <dbReference type="ARBA" id="ARBA00001974"/>
    </source>
</evidence>
<dbReference type="FunFam" id="2.102.10.10:FF:000003">
    <property type="entry name" value="apoptosis-inducing factor 3 isoform X2"/>
    <property type="match status" value="1"/>
</dbReference>
<organism evidence="11 12">
    <name type="scientific">Acanthamoeba castellanii (strain ATCC 30010 / Neff)</name>
    <dbReference type="NCBI Taxonomy" id="1257118"/>
    <lineage>
        <taxon>Eukaryota</taxon>
        <taxon>Amoebozoa</taxon>
        <taxon>Discosea</taxon>
        <taxon>Longamoebia</taxon>
        <taxon>Centramoebida</taxon>
        <taxon>Acanthamoebidae</taxon>
        <taxon>Acanthamoeba</taxon>
    </lineage>
</organism>
<feature type="domain" description="Rieske" evidence="10">
    <location>
        <begin position="10"/>
        <end position="106"/>
    </location>
</feature>
<evidence type="ECO:0000313" key="11">
    <source>
        <dbReference type="EMBL" id="ELR15222.1"/>
    </source>
</evidence>
<evidence type="ECO:0000256" key="7">
    <source>
        <dbReference type="ARBA" id="ARBA00023002"/>
    </source>
</evidence>
<dbReference type="InterPro" id="IPR028202">
    <property type="entry name" value="Reductase_C"/>
</dbReference>
<dbReference type="GO" id="GO:0016651">
    <property type="term" value="F:oxidoreductase activity, acting on NAD(P)H"/>
    <property type="evidence" value="ECO:0007669"/>
    <property type="project" value="TreeGrafter"/>
</dbReference>
<dbReference type="Pfam" id="PF07992">
    <property type="entry name" value="Pyr_redox_2"/>
    <property type="match status" value="1"/>
</dbReference>
<dbReference type="OrthoDB" id="432169at2759"/>
<keyword evidence="4" id="KW-0001">2Fe-2S</keyword>
<gene>
    <name evidence="11" type="ORF">ACA1_219070</name>
</gene>
<dbReference type="PRINTS" id="PR00469">
    <property type="entry name" value="PNDRDTASEII"/>
</dbReference>
<dbReference type="Gene3D" id="3.30.390.30">
    <property type="match status" value="1"/>
</dbReference>
<keyword evidence="12" id="KW-1185">Reference proteome</keyword>
<dbReference type="CDD" id="cd03478">
    <property type="entry name" value="Rieske_AIFL_N"/>
    <property type="match status" value="1"/>
</dbReference>
<keyword evidence="9" id="KW-0411">Iron-sulfur</keyword>
<dbReference type="EMBL" id="KB008036">
    <property type="protein sequence ID" value="ELR15222.1"/>
    <property type="molecule type" value="Genomic_DNA"/>
</dbReference>
<dbReference type="Pfam" id="PF00355">
    <property type="entry name" value="Rieske"/>
    <property type="match status" value="1"/>
</dbReference>
<dbReference type="SUPFAM" id="SSF51905">
    <property type="entry name" value="FAD/NAD(P)-binding domain"/>
    <property type="match status" value="2"/>
</dbReference>
<keyword evidence="7" id="KW-0560">Oxidoreductase</keyword>
<evidence type="ECO:0000256" key="4">
    <source>
        <dbReference type="ARBA" id="ARBA00022714"/>
    </source>
</evidence>
<dbReference type="AlphaFoldDB" id="L8GQP6"/>
<proteinExistence type="inferred from homology"/>
<evidence type="ECO:0000259" key="10">
    <source>
        <dbReference type="PROSITE" id="PS51296"/>
    </source>
</evidence>
<dbReference type="Proteomes" id="UP000011083">
    <property type="component" value="Unassembled WGS sequence"/>
</dbReference>